<dbReference type="InterPro" id="IPR002073">
    <property type="entry name" value="PDEase_catalytic_dom"/>
</dbReference>
<name>A0A836IYI2_9TRYP</name>
<proteinExistence type="predicted"/>
<feature type="compositionally biased region" description="Low complexity" evidence="3">
    <location>
        <begin position="857"/>
        <end position="866"/>
    </location>
</feature>
<feature type="region of interest" description="Disordered" evidence="3">
    <location>
        <begin position="1376"/>
        <end position="1422"/>
    </location>
</feature>
<dbReference type="InterPro" id="IPR036971">
    <property type="entry name" value="PDEase_catalytic_dom_sf"/>
</dbReference>
<dbReference type="SUPFAM" id="SSF109604">
    <property type="entry name" value="HD-domain/PDEase-like"/>
    <property type="match status" value="1"/>
</dbReference>
<keyword evidence="6" id="KW-1185">Reference proteome</keyword>
<dbReference type="GO" id="GO:0046872">
    <property type="term" value="F:metal ion binding"/>
    <property type="evidence" value="ECO:0007669"/>
    <property type="project" value="UniProtKB-KW"/>
</dbReference>
<gene>
    <name evidence="5" type="ORF">JKF63_05484</name>
</gene>
<dbReference type="EMBL" id="JAFJZO010000017">
    <property type="protein sequence ID" value="KAG5508228.1"/>
    <property type="molecule type" value="Genomic_DNA"/>
</dbReference>
<keyword evidence="2" id="KW-0378">Hydrolase</keyword>
<dbReference type="Gene3D" id="1.10.1300.10">
    <property type="entry name" value="3'5'-cyclic nucleotide phosphodiesterase, catalytic domain"/>
    <property type="match status" value="1"/>
</dbReference>
<organism evidence="5 6">
    <name type="scientific">Porcisia hertigi</name>
    <dbReference type="NCBI Taxonomy" id="2761500"/>
    <lineage>
        <taxon>Eukaryota</taxon>
        <taxon>Discoba</taxon>
        <taxon>Euglenozoa</taxon>
        <taxon>Kinetoplastea</taxon>
        <taxon>Metakinetoplastina</taxon>
        <taxon>Trypanosomatida</taxon>
        <taxon>Trypanosomatidae</taxon>
        <taxon>Leishmaniinae</taxon>
        <taxon>Porcisia</taxon>
    </lineage>
</organism>
<comment type="caution">
    <text evidence="5">The sequence shown here is derived from an EMBL/GenBank/DDBJ whole genome shotgun (WGS) entry which is preliminary data.</text>
</comment>
<feature type="region of interest" description="Disordered" evidence="3">
    <location>
        <begin position="375"/>
        <end position="431"/>
    </location>
</feature>
<feature type="region of interest" description="Disordered" evidence="3">
    <location>
        <begin position="199"/>
        <end position="259"/>
    </location>
</feature>
<dbReference type="GO" id="GO:0007165">
    <property type="term" value="P:signal transduction"/>
    <property type="evidence" value="ECO:0007669"/>
    <property type="project" value="InterPro"/>
</dbReference>
<feature type="compositionally biased region" description="Low complexity" evidence="3">
    <location>
        <begin position="759"/>
        <end position="771"/>
    </location>
</feature>
<protein>
    <recommendedName>
        <fullName evidence="4">PDEase domain-containing protein</fullName>
    </recommendedName>
</protein>
<dbReference type="GeneID" id="94291519"/>
<dbReference type="GO" id="GO:0004114">
    <property type="term" value="F:3',5'-cyclic-nucleotide phosphodiesterase activity"/>
    <property type="evidence" value="ECO:0007669"/>
    <property type="project" value="InterPro"/>
</dbReference>
<dbReference type="KEGG" id="phet:94291519"/>
<keyword evidence="1" id="KW-0479">Metal-binding</keyword>
<evidence type="ECO:0000313" key="5">
    <source>
        <dbReference type="EMBL" id="KAG5508228.1"/>
    </source>
</evidence>
<accession>A0A836IYI2</accession>
<dbReference type="OrthoDB" id="546632at2759"/>
<evidence type="ECO:0000259" key="4">
    <source>
        <dbReference type="Pfam" id="PF00233"/>
    </source>
</evidence>
<feature type="compositionally biased region" description="Low complexity" evidence="3">
    <location>
        <begin position="390"/>
        <end position="409"/>
    </location>
</feature>
<feature type="compositionally biased region" description="Polar residues" evidence="3">
    <location>
        <begin position="229"/>
        <end position="245"/>
    </location>
</feature>
<feature type="region of interest" description="Disordered" evidence="3">
    <location>
        <begin position="751"/>
        <end position="805"/>
    </location>
</feature>
<dbReference type="Pfam" id="PF00233">
    <property type="entry name" value="PDEase_I"/>
    <property type="match status" value="1"/>
</dbReference>
<evidence type="ECO:0000256" key="2">
    <source>
        <dbReference type="ARBA" id="ARBA00022801"/>
    </source>
</evidence>
<feature type="region of interest" description="Disordered" evidence="3">
    <location>
        <begin position="1321"/>
        <end position="1342"/>
    </location>
</feature>
<dbReference type="PANTHER" id="PTHR11347">
    <property type="entry name" value="CYCLIC NUCLEOTIDE PHOSPHODIESTERASE"/>
    <property type="match status" value="1"/>
</dbReference>
<dbReference type="RefSeq" id="XP_067758117.1">
    <property type="nucleotide sequence ID" value="XM_067901442.1"/>
</dbReference>
<feature type="region of interest" description="Disordered" evidence="3">
    <location>
        <begin position="664"/>
        <end position="690"/>
    </location>
</feature>
<evidence type="ECO:0000256" key="1">
    <source>
        <dbReference type="ARBA" id="ARBA00022723"/>
    </source>
</evidence>
<reference evidence="5 6" key="1">
    <citation type="submission" date="2021-02" db="EMBL/GenBank/DDBJ databases">
        <title>Porcisia hertigi Genome sequencing and assembly.</title>
        <authorList>
            <person name="Almutairi H."/>
            <person name="Gatherer D."/>
        </authorList>
    </citation>
    <scope>NUCLEOTIDE SEQUENCE [LARGE SCALE GENOMIC DNA]</scope>
    <source>
        <strain evidence="5 6">C119</strain>
    </source>
</reference>
<evidence type="ECO:0000313" key="6">
    <source>
        <dbReference type="Proteomes" id="UP000674318"/>
    </source>
</evidence>
<dbReference type="Proteomes" id="UP000674318">
    <property type="component" value="Chromosome 17"/>
</dbReference>
<feature type="domain" description="PDEase" evidence="4">
    <location>
        <begin position="1061"/>
        <end position="1306"/>
    </location>
</feature>
<sequence>MPRRPDGVGSEAGGITSLVELTAPPDIRCATVHTSSHKRSDSPHLSHQLTCMTGDAVEDRGPLASIYSGGILQAGRDWESHQSSLFTLMDPSTAGTAAAGVSPPDMLLASPQAADLVTGTSMHSSIPIPNHSTVVIDTQSIQLLQELQQLLQSGVSTAALQQWVSRQLLQATSGVTSTSSTAAVVASTPSARPLAATTLSGAVPGQPVSPPPIPIGSRPLRRPVPAVSFSLSTDSHPHAQQQQSETQERPTNDGKALPHPVSITSAIESVCTANTSSPSSMVTSAGDGSAASLVPVIGRPTPLVVAAQLEADLRAPLHTVSQPFSTGLAATASLERGLCPSVDDPLAISGSADVDPAPTQRGACGGLLKASRPLVQHPPWRSFRSKGHNAGSSSSAPPPGGARLAAVPGIGANPLSPTTAAFPPPGSPVDTPTKCHIASALHSVTKAVIHATTSQLMTEDQQSIALLIGERFSRHPQSYVRCGGATPLPLGSGGPPGTPASAGATSGAAPFQGRSCGVSNNVSAGGDGNSGVAAEATALEQLSALAPSLDVPKTRSPSVASAPRNMPESAAVPVVVYPVHHVPLISTNTVSCRSGSARDMVSRHSPAPAAALSISASSMETTGDEASGVSARQDHYGVAKDYDAMSTASCDSSDAVLATRPLSCAETDSSPHQRHTHGGSPEQPTESDAEAERKLLLHRRRHSSSLSAVVAARFPAAAAEGPAGDAAELAAAADGSGVVCLIELHTEDASASCTPARGSSPPNTSSISSSSDCHELPRSWGDTANQAGERHHHHPHRAPTTTLPPVSTISAPYALAQPSLNAVSPAATLANSLSQYLMSPSVAPHRGRPASVPPRRTTSFASTTSSHLGSGGAAVGTGFSALLNLAGRSGFSYDEIPNVECSRTAGVSPSVGDHVVGKCRRRSSALHLNRSLVNGGDGHTEGVMASFVLDEINGAQHRSGPRFLRSFCRHTPVRVTESVTHEALDGLGVPFFEGIDSASVPTNVFRLMDTYGFMDSCAFYVAVCLNVCLRYEFVQRFGWNLQKLKRFFEVAATYFCEGNPFHNPVHAVDVVMAAHQWLNEGSTGAALSDDEAMTFLFTAMVQQLAHTGADNRLLAHLKHPYAMLCSYASPQQGATVALLMALLSRPELHFFPDPLLVTSGSTSVVGGAEPTVVHEWTTNRELQMYDMLADLIMATDERNHVILKQGIVHMGEENARRHGCLCSSTRLSRLVAQSDTAMRMQYPSQQGNFCLNCCAYITDAHVPDVLKAVLLFIDYAYLFRPYQVYRVQNVAYIAELYRQSEREYKLLQALQQGQLQKAMADKADEGGLGETASPHLSGVGRRGTTFSVPATDAYTFATAFLSEQQPWRQGVAQVSTMTSLQRSNEEGMIGLSTPPKSRRGTDVAQSSEKKTHSNPVRQLQLELDERLEPPLANASRGEGMASSNIPGSAKRAQLLKGFGRDIVLICIEDLCLPFLEQLSPYMPEAWVAACYRNHQLLMKSLPTPEEFDEVVNRFLDMGEMTEAERMEEDIKKEGEFEDGDSDSRVAERPFTLPWRLLRPLRPVAAEWTASKDTLVRRVLQEIMKGSEKLLKKSDEP</sequence>
<evidence type="ECO:0000256" key="3">
    <source>
        <dbReference type="SAM" id="MobiDB-lite"/>
    </source>
</evidence>
<feature type="region of interest" description="Disordered" evidence="3">
    <location>
        <begin position="840"/>
        <end position="867"/>
    </location>
</feature>